<reference evidence="1 2" key="1">
    <citation type="journal article" date="2019" name="Nat. Microbiol.">
        <title>Mediterranean grassland soil C-N compound turnover is dependent on rainfall and depth, and is mediated by genomically divergent microorganisms.</title>
        <authorList>
            <person name="Diamond S."/>
            <person name="Andeer P.F."/>
            <person name="Li Z."/>
            <person name="Crits-Christoph A."/>
            <person name="Burstein D."/>
            <person name="Anantharaman K."/>
            <person name="Lane K.R."/>
            <person name="Thomas B.C."/>
            <person name="Pan C."/>
            <person name="Northen T.R."/>
            <person name="Banfield J.F."/>
        </authorList>
    </citation>
    <scope>NUCLEOTIDE SEQUENCE [LARGE SCALE GENOMIC DNA]</scope>
    <source>
        <strain evidence="1">WS_10</strain>
    </source>
</reference>
<dbReference type="AlphaFoldDB" id="A0A538UAL3"/>
<proteinExistence type="predicted"/>
<evidence type="ECO:0000313" key="1">
    <source>
        <dbReference type="EMBL" id="TMQ72941.1"/>
    </source>
</evidence>
<evidence type="ECO:0000313" key="2">
    <source>
        <dbReference type="Proteomes" id="UP000319836"/>
    </source>
</evidence>
<organism evidence="1 2">
    <name type="scientific">Eiseniibacteriota bacterium</name>
    <dbReference type="NCBI Taxonomy" id="2212470"/>
    <lineage>
        <taxon>Bacteria</taxon>
        <taxon>Candidatus Eiseniibacteriota</taxon>
    </lineage>
</organism>
<dbReference type="EMBL" id="VBPA01000031">
    <property type="protein sequence ID" value="TMQ72941.1"/>
    <property type="molecule type" value="Genomic_DNA"/>
</dbReference>
<name>A0A538UAL3_UNCEI</name>
<dbReference type="Proteomes" id="UP000319836">
    <property type="component" value="Unassembled WGS sequence"/>
</dbReference>
<feature type="non-terminal residue" evidence="1">
    <location>
        <position position="56"/>
    </location>
</feature>
<sequence>MYVNLEDSGAVVAFDTHALKVLGRWPVAPGEEPSGLAIDTAHHRLFAGCGNQKLIV</sequence>
<dbReference type="Gene3D" id="2.130.10.10">
    <property type="entry name" value="YVTN repeat-like/Quinoprotein amine dehydrogenase"/>
    <property type="match status" value="1"/>
</dbReference>
<accession>A0A538UAL3</accession>
<protein>
    <submittedName>
        <fullName evidence="1">YncE family protein</fullName>
    </submittedName>
</protein>
<gene>
    <name evidence="1" type="ORF">E6K80_01435</name>
</gene>
<comment type="caution">
    <text evidence="1">The sequence shown here is derived from an EMBL/GenBank/DDBJ whole genome shotgun (WGS) entry which is preliminary data.</text>
</comment>
<dbReference type="InterPro" id="IPR015943">
    <property type="entry name" value="WD40/YVTN_repeat-like_dom_sf"/>
</dbReference>